<evidence type="ECO:0000256" key="10">
    <source>
        <dbReference type="ARBA" id="ARBA00046545"/>
    </source>
</evidence>
<evidence type="ECO:0000313" key="15">
    <source>
        <dbReference type="Ensembl" id="ENSOANP00000000834.2"/>
    </source>
</evidence>
<dbReference type="GO" id="GO:0070286">
    <property type="term" value="P:axonemal dynein complex assembly"/>
    <property type="evidence" value="ECO:0000318"/>
    <property type="project" value="GO_Central"/>
</dbReference>
<comment type="subunit">
    <text evidence="10">Component of the nexin-dynein regulatory complex (N-DRC). Interacts with CCDC65/DRC2, DRC3, GAS8/DRC4 and TCTE1/DRC5.</text>
</comment>
<dbReference type="GeneID" id="100078391"/>
<evidence type="ECO:0000256" key="2">
    <source>
        <dbReference type="ARBA" id="ARBA00009688"/>
    </source>
</evidence>
<keyword evidence="7" id="KW-0966">Cell projection</keyword>
<accession>F7CUZ5</accession>
<dbReference type="KEGG" id="oaa:100078391"/>
<evidence type="ECO:0000256" key="9">
    <source>
        <dbReference type="ARBA" id="ARBA00046115"/>
    </source>
</evidence>
<dbReference type="OrthoDB" id="10260459at2759"/>
<evidence type="ECO:0000313" key="16">
    <source>
        <dbReference type="Proteomes" id="UP000002279"/>
    </source>
</evidence>
<dbReference type="CTD" id="92749"/>
<dbReference type="InterPro" id="IPR039750">
    <property type="entry name" value="DRC1/DRC2"/>
</dbReference>
<dbReference type="InterPro" id="IPR039505">
    <property type="entry name" value="DRC1/2_N"/>
</dbReference>
<gene>
    <name evidence="15" type="primary">DRC1</name>
</gene>
<dbReference type="FunCoup" id="F7CUZ5">
    <property type="interactions" value="99"/>
</dbReference>
<dbReference type="GO" id="GO:0005930">
    <property type="term" value="C:axoneme"/>
    <property type="evidence" value="ECO:0000318"/>
    <property type="project" value="GO_Central"/>
</dbReference>
<dbReference type="HOGENOM" id="CLU_012489_0_0_1"/>
<dbReference type="GO" id="GO:0120316">
    <property type="term" value="P:sperm flagellum assembly"/>
    <property type="evidence" value="ECO:0007669"/>
    <property type="project" value="Ensembl"/>
</dbReference>
<evidence type="ECO:0000259" key="14">
    <source>
        <dbReference type="Pfam" id="PF14775"/>
    </source>
</evidence>
<dbReference type="InterPro" id="IPR029440">
    <property type="entry name" value="DRC1_C"/>
</dbReference>
<feature type="compositionally biased region" description="Low complexity" evidence="12">
    <location>
        <begin position="1"/>
        <end position="11"/>
    </location>
</feature>
<comment type="function">
    <text evidence="9">Component of the nexin-dynein regulatory complex (N-DRC) a key regulator of ciliary/flagellar motility which maintains the alignment and integrity of the distal axoneme and regulates microtubule sliding in motile axonemes. Plays a critical role in the assembly of N-DRC and also stabilizes the assembly of multiple inner dynein arms and radial spokes. Coassembles with CCDC65/DRC2 to form a central scaffold needed for assembly of the N-DRC and its attachment to the outer doublet microtubules.</text>
</comment>
<feature type="region of interest" description="Disordered" evidence="12">
    <location>
        <begin position="1"/>
        <end position="78"/>
    </location>
</feature>
<reference evidence="15" key="2">
    <citation type="submission" date="2025-09" db="UniProtKB">
        <authorList>
            <consortium name="Ensembl"/>
        </authorList>
    </citation>
    <scope>IDENTIFICATION</scope>
    <source>
        <strain evidence="15">Glennie</strain>
    </source>
</reference>
<protein>
    <recommendedName>
        <fullName evidence="3">Dynein regulatory complex protein 1</fullName>
    </recommendedName>
    <alternativeName>
        <fullName evidence="8">Coiled-coil domain-containing protein 164</fullName>
    </alternativeName>
</protein>
<evidence type="ECO:0000256" key="7">
    <source>
        <dbReference type="ARBA" id="ARBA00023273"/>
    </source>
</evidence>
<dbReference type="GO" id="GO:0005858">
    <property type="term" value="C:axonemal dynein complex"/>
    <property type="evidence" value="ECO:0007669"/>
    <property type="project" value="InterPro"/>
</dbReference>
<evidence type="ECO:0000259" key="13">
    <source>
        <dbReference type="Pfam" id="PF14772"/>
    </source>
</evidence>
<dbReference type="Ensembl" id="ENSOANT00000000835.2">
    <property type="protein sequence ID" value="ENSOANP00000000834.2"/>
    <property type="gene ID" value="ENSOANG00000000522.4"/>
</dbReference>
<dbReference type="GO" id="GO:0005576">
    <property type="term" value="C:extracellular region"/>
    <property type="evidence" value="ECO:0007669"/>
    <property type="project" value="GOC"/>
</dbReference>
<dbReference type="GO" id="GO:0007507">
    <property type="term" value="P:heart development"/>
    <property type="evidence" value="ECO:0007669"/>
    <property type="project" value="Ensembl"/>
</dbReference>
<feature type="compositionally biased region" description="Basic and acidic residues" evidence="12">
    <location>
        <begin position="46"/>
        <end position="78"/>
    </location>
</feature>
<dbReference type="GO" id="GO:0007368">
    <property type="term" value="P:determination of left/right symmetry"/>
    <property type="evidence" value="ECO:0007669"/>
    <property type="project" value="Ensembl"/>
</dbReference>
<feature type="domain" description="Dynein regulatory complex protein 1 C-terminal" evidence="14">
    <location>
        <begin position="637"/>
        <end position="696"/>
    </location>
</feature>
<dbReference type="eggNOG" id="ENOG502QQ2B">
    <property type="taxonomic scope" value="Eukaryota"/>
</dbReference>
<comment type="similarity">
    <text evidence="2">Belongs to the DRC1 family.</text>
</comment>
<comment type="subcellular location">
    <subcellularLocation>
        <location evidence="1">Cytoplasm</location>
        <location evidence="1">Cytoskeleton</location>
        <location evidence="1">Flagellum axoneme</location>
    </subcellularLocation>
</comment>
<keyword evidence="5 11" id="KW-0175">Coiled coil</keyword>
<evidence type="ECO:0000256" key="11">
    <source>
        <dbReference type="SAM" id="Coils"/>
    </source>
</evidence>
<dbReference type="PANTHER" id="PTHR21625:SF1">
    <property type="entry name" value="DYNEIN REGULATORY COMPLEX PROTEIN 1"/>
    <property type="match status" value="1"/>
</dbReference>
<feature type="coiled-coil region" evidence="11">
    <location>
        <begin position="260"/>
        <end position="373"/>
    </location>
</feature>
<evidence type="ECO:0000256" key="12">
    <source>
        <dbReference type="SAM" id="MobiDB-lite"/>
    </source>
</evidence>
<evidence type="ECO:0000256" key="6">
    <source>
        <dbReference type="ARBA" id="ARBA00023069"/>
    </source>
</evidence>
<evidence type="ECO:0000256" key="4">
    <source>
        <dbReference type="ARBA" id="ARBA00022846"/>
    </source>
</evidence>
<sequence length="717" mass="83943">MSAVAVAAAAAAEEEEDALVPPQKEPSVNSEDPQERILARRLRIAARKETRRREELGEHADGKTENEEDQSRSYKQKEESRKKLANLLLCGTELVTNIQVATDIRETHRRVEEDEVKRQRLEKLENEAKTSQCKFEEITSKWGEGKKKKIPQDLWEMLNTQQQQCAQLIEEKNKLINELQQELKGKDDQYVKDLKKQGDDINLLLERMEKQIKTLIKTFRQELLQIEKAFELERQELLISNRKKWEQAMQVHNAKELEYLMTRMRKVEEYEKQLTQLRKQDTEEYNIIKIKLELDVQILEQQLQQMKATYQLNQEKLEYNFQVLKKRDEENTIIKSQQKRKINRLHDVLNNLRTKLAKQVKQYREENQALAADYKRIVVQFKDLQKTMRHFAVVDEEKFQEIWLMNEEEAKELMGKALDADKIIFGQQLGLPWAMPDFWFLKNVGPLSQHKKKKSATQVVEEVLLLADEEEDQKSSERLELPKHLSPKAIKQILELVCDESGFLIESKLLGLLLPLERNESCLLKLDAIFTALGIKNEDDVYNLVNFFLKYRAPTQDGEEEGQVCEALETAEVKRESDDSVPPREDDREALPSSELIHPNDVLKALEAFVISLQKPREKWAPVKIVSKERDEAKDTEYWEALPMVIPAAKQKLWDGLAAALEKYHYILNQRAKLLMETNSLERQNGELRMLLQQYIHSKVNLELQIPPTQVLPLQLK</sequence>
<dbReference type="GO" id="GO:0036126">
    <property type="term" value="C:sperm flagellum"/>
    <property type="evidence" value="ECO:0007669"/>
    <property type="project" value="Ensembl"/>
</dbReference>
<feature type="domain" description="Dynein regulatory complex protein 1/2 N-terminal" evidence="13">
    <location>
        <begin position="100"/>
        <end position="201"/>
    </location>
</feature>
<evidence type="ECO:0000256" key="8">
    <source>
        <dbReference type="ARBA" id="ARBA00031554"/>
    </source>
</evidence>
<feature type="coiled-coil region" evidence="11">
    <location>
        <begin position="104"/>
        <end position="225"/>
    </location>
</feature>
<dbReference type="GeneTree" id="ENSGT00940000153804"/>
<dbReference type="GO" id="GO:0003352">
    <property type="term" value="P:regulation of cilium movement"/>
    <property type="evidence" value="ECO:0000318"/>
    <property type="project" value="GO_Central"/>
</dbReference>
<dbReference type="GO" id="GO:0120197">
    <property type="term" value="P:mucociliary clearance"/>
    <property type="evidence" value="ECO:0007669"/>
    <property type="project" value="Ensembl"/>
</dbReference>
<dbReference type="GO" id="GO:0005829">
    <property type="term" value="C:cytosol"/>
    <property type="evidence" value="ECO:0007669"/>
    <property type="project" value="Ensembl"/>
</dbReference>
<keyword evidence="4" id="KW-0282">Flagellum</keyword>
<reference evidence="15" key="1">
    <citation type="submission" date="2025-08" db="UniProtKB">
        <authorList>
            <consortium name="Ensembl"/>
        </authorList>
    </citation>
    <scope>IDENTIFICATION</scope>
    <source>
        <strain evidence="15">Glennie</strain>
    </source>
</reference>
<keyword evidence="6" id="KW-0969">Cilium</keyword>
<evidence type="ECO:0000256" key="5">
    <source>
        <dbReference type="ARBA" id="ARBA00023054"/>
    </source>
</evidence>
<dbReference type="GO" id="GO:0007338">
    <property type="term" value="P:single fertilization"/>
    <property type="evidence" value="ECO:0007669"/>
    <property type="project" value="Ensembl"/>
</dbReference>
<dbReference type="STRING" id="9258.ENSOANP00000000834"/>
<evidence type="ECO:0000256" key="1">
    <source>
        <dbReference type="ARBA" id="ARBA00004611"/>
    </source>
</evidence>
<dbReference type="OMA" id="LDFMMAR"/>
<dbReference type="RefSeq" id="XP_028927757.1">
    <property type="nucleotide sequence ID" value="XM_029071924.2"/>
</dbReference>
<dbReference type="InParanoid" id="F7CUZ5"/>
<keyword evidence="16" id="KW-1185">Reference proteome</keyword>
<dbReference type="GO" id="GO:0060285">
    <property type="term" value="P:cilium-dependent cell motility"/>
    <property type="evidence" value="ECO:0000318"/>
    <property type="project" value="GO_Central"/>
</dbReference>
<feature type="region of interest" description="Disordered" evidence="12">
    <location>
        <begin position="571"/>
        <end position="593"/>
    </location>
</feature>
<dbReference type="PANTHER" id="PTHR21625">
    <property type="entry name" value="NYD-SP28 PROTEIN"/>
    <property type="match status" value="1"/>
</dbReference>
<evidence type="ECO:0000256" key="3">
    <source>
        <dbReference type="ARBA" id="ARBA00013815"/>
    </source>
</evidence>
<dbReference type="Proteomes" id="UP000002279">
    <property type="component" value="Unplaced"/>
</dbReference>
<feature type="compositionally biased region" description="Basic and acidic residues" evidence="12">
    <location>
        <begin position="571"/>
        <end position="590"/>
    </location>
</feature>
<proteinExistence type="inferred from homology"/>
<dbReference type="Bgee" id="ENSOANG00000000522">
    <property type="expression patterns" value="Expressed in testis and 8 other cell types or tissues"/>
</dbReference>
<dbReference type="Pfam" id="PF14772">
    <property type="entry name" value="NYD-SP28"/>
    <property type="match status" value="1"/>
</dbReference>
<name>F7CUZ5_ORNAN</name>
<dbReference type="Pfam" id="PF14775">
    <property type="entry name" value="NYD-SP28_assoc"/>
    <property type="match status" value="1"/>
</dbReference>
<organism evidence="15 16">
    <name type="scientific">Ornithorhynchus anatinus</name>
    <name type="common">Duckbill platypus</name>
    <dbReference type="NCBI Taxonomy" id="9258"/>
    <lineage>
        <taxon>Eukaryota</taxon>
        <taxon>Metazoa</taxon>
        <taxon>Chordata</taxon>
        <taxon>Craniata</taxon>
        <taxon>Vertebrata</taxon>
        <taxon>Euteleostomi</taxon>
        <taxon>Mammalia</taxon>
        <taxon>Monotremata</taxon>
        <taxon>Ornithorhynchidae</taxon>
        <taxon>Ornithorhynchus</taxon>
    </lineage>
</organism>
<dbReference type="AlphaFoldDB" id="F7CUZ5"/>